<dbReference type="InterPro" id="IPR006047">
    <property type="entry name" value="GH13_cat_dom"/>
</dbReference>
<feature type="domain" description="Glycosyl hydrolase family 13 catalytic" evidence="4">
    <location>
        <begin position="144"/>
        <end position="502"/>
    </location>
</feature>
<evidence type="ECO:0000313" key="5">
    <source>
        <dbReference type="EMBL" id="PRO65621.1"/>
    </source>
</evidence>
<dbReference type="EMBL" id="PVNS01000007">
    <property type="protein sequence ID" value="PRO65621.1"/>
    <property type="molecule type" value="Genomic_DNA"/>
</dbReference>
<dbReference type="Gene3D" id="2.60.40.10">
    <property type="entry name" value="Immunoglobulins"/>
    <property type="match status" value="1"/>
</dbReference>
<dbReference type="AlphaFoldDB" id="A0A2P6MH73"/>
<dbReference type="InterPro" id="IPR013780">
    <property type="entry name" value="Glyco_hydro_b"/>
</dbReference>
<evidence type="ECO:0000256" key="2">
    <source>
        <dbReference type="ARBA" id="ARBA00022801"/>
    </source>
</evidence>
<dbReference type="SMART" id="SM00642">
    <property type="entry name" value="Aamy"/>
    <property type="match status" value="1"/>
</dbReference>
<evidence type="ECO:0000313" key="6">
    <source>
        <dbReference type="Proteomes" id="UP000243650"/>
    </source>
</evidence>
<protein>
    <submittedName>
        <fullName evidence="5">Alpha-glycosidase</fullName>
    </submittedName>
</protein>
<organism evidence="5 6">
    <name type="scientific">Alkalicoccus urumqiensis</name>
    <name type="common">Bacillus urumqiensis</name>
    <dbReference type="NCBI Taxonomy" id="1548213"/>
    <lineage>
        <taxon>Bacteria</taxon>
        <taxon>Bacillati</taxon>
        <taxon>Bacillota</taxon>
        <taxon>Bacilli</taxon>
        <taxon>Bacillales</taxon>
        <taxon>Bacillaceae</taxon>
        <taxon>Alkalicoccus</taxon>
    </lineage>
</organism>
<comment type="similarity">
    <text evidence="1">Belongs to the glycosyl hydrolase 13 family.</text>
</comment>
<sequence length="591" mass="68525">MLLEAVYHQPKSQYAYAYDNETLHIRVRTGRGDMDRVSIVWGDKYHFTEDTVTTTDMYIFAQDELFDYYQAEVKPPFRRFAYAFRFEKGSRTVFWNETGFTEGKLASGGVGMLWSPSGMFEFPFLNETDVARPPEWVKDAVFYQIFPERFENGDPSLTPEGAEAWTPDAVPQRDNFFGGDLQGVINRLDYLQDLGITCIYFTPFFEAYSNHKYDTIDYLKVDPQFGDNEKAKELVEKAHEKGIRVMLDAVFNHSGYYFPPFQDVLKHGKYSRFRDWFHIRSYPLANDPLNYDTFGFVPEMPKLNTEHPEVKAYLLETARYWIEDIGADGWRLDVANEVDHRFWREFRDVVKTANPDAYILGEIWHNSLAWLGGDQFDAVMNYPVTNSILDFFVKDEIDAENFMGRLDAIQVSYPKQANEAAFNLLDSHDTPRLLTIADGNKKRMKLAALFQLTFTGAPCIYYGDEVGMDGGADPGCRKPMIWDETAQDHDLFGFYKDMIALRKENRAFRDGSFQFLSAEKGADTVVYERSDEKNRFVILMNKGSRRQKVRLADEAGRTYEEVFGSRSAEVKNRRLDWTLEPLEAVILKQKD</sequence>
<dbReference type="InterPro" id="IPR004185">
    <property type="entry name" value="Glyco_hydro_13_lg-like_dom"/>
</dbReference>
<dbReference type="CDD" id="cd11338">
    <property type="entry name" value="AmyAc_CMD"/>
    <property type="match status" value="1"/>
</dbReference>
<evidence type="ECO:0000259" key="4">
    <source>
        <dbReference type="SMART" id="SM00642"/>
    </source>
</evidence>
<dbReference type="SUPFAM" id="SSF81296">
    <property type="entry name" value="E set domains"/>
    <property type="match status" value="1"/>
</dbReference>
<keyword evidence="2" id="KW-0378">Hydrolase</keyword>
<keyword evidence="3 5" id="KW-0326">Glycosidase</keyword>
<name>A0A2P6MH73_ALKUR</name>
<dbReference type="Proteomes" id="UP000243650">
    <property type="component" value="Unassembled WGS sequence"/>
</dbReference>
<dbReference type="SUPFAM" id="SSF51011">
    <property type="entry name" value="Glycosyl hydrolase domain"/>
    <property type="match status" value="1"/>
</dbReference>
<evidence type="ECO:0000256" key="3">
    <source>
        <dbReference type="ARBA" id="ARBA00023295"/>
    </source>
</evidence>
<dbReference type="Gene3D" id="3.90.400.10">
    <property type="entry name" value="Oligo-1,6-glucosidase, Domain 2"/>
    <property type="match status" value="1"/>
</dbReference>
<dbReference type="GO" id="GO:0005975">
    <property type="term" value="P:carbohydrate metabolic process"/>
    <property type="evidence" value="ECO:0007669"/>
    <property type="project" value="InterPro"/>
</dbReference>
<dbReference type="CDD" id="cd02857">
    <property type="entry name" value="E_set_CDase_PDE_N"/>
    <property type="match status" value="1"/>
</dbReference>
<dbReference type="Pfam" id="PF16657">
    <property type="entry name" value="Malt_amylase_C"/>
    <property type="match status" value="1"/>
</dbReference>
<dbReference type="Pfam" id="PF02903">
    <property type="entry name" value="Alpha-amylase_N"/>
    <property type="match status" value="1"/>
</dbReference>
<dbReference type="SUPFAM" id="SSF51445">
    <property type="entry name" value="(Trans)glycosidases"/>
    <property type="match status" value="1"/>
</dbReference>
<dbReference type="PANTHER" id="PTHR10357">
    <property type="entry name" value="ALPHA-AMYLASE FAMILY MEMBER"/>
    <property type="match status" value="1"/>
</dbReference>
<dbReference type="OrthoDB" id="9805159at2"/>
<dbReference type="InterPro" id="IPR014756">
    <property type="entry name" value="Ig_E-set"/>
</dbReference>
<dbReference type="PANTHER" id="PTHR10357:SF210">
    <property type="entry name" value="MALTODEXTRIN GLUCOSIDASE"/>
    <property type="match status" value="1"/>
</dbReference>
<gene>
    <name evidence="5" type="ORF">C6I21_08850</name>
</gene>
<dbReference type="InterPro" id="IPR045857">
    <property type="entry name" value="O16G_dom_2"/>
</dbReference>
<keyword evidence="6" id="KW-1185">Reference proteome</keyword>
<dbReference type="GO" id="GO:0004553">
    <property type="term" value="F:hydrolase activity, hydrolyzing O-glycosyl compounds"/>
    <property type="evidence" value="ECO:0007669"/>
    <property type="project" value="InterPro"/>
</dbReference>
<proteinExistence type="inferred from homology"/>
<dbReference type="Gene3D" id="2.60.40.1180">
    <property type="entry name" value="Golgi alpha-mannosidase II"/>
    <property type="match status" value="1"/>
</dbReference>
<comment type="caution">
    <text evidence="5">The sequence shown here is derived from an EMBL/GenBank/DDBJ whole genome shotgun (WGS) entry which is preliminary data.</text>
</comment>
<dbReference type="InterPro" id="IPR032091">
    <property type="entry name" value="Malt_amylase-like_C"/>
</dbReference>
<evidence type="ECO:0000256" key="1">
    <source>
        <dbReference type="ARBA" id="ARBA00008061"/>
    </source>
</evidence>
<dbReference type="InterPro" id="IPR017853">
    <property type="entry name" value="GH"/>
</dbReference>
<dbReference type="InterPro" id="IPR013783">
    <property type="entry name" value="Ig-like_fold"/>
</dbReference>
<accession>A0A2P6MH73</accession>
<dbReference type="Gene3D" id="3.20.20.80">
    <property type="entry name" value="Glycosidases"/>
    <property type="match status" value="1"/>
</dbReference>
<dbReference type="RefSeq" id="WP_105959090.1">
    <property type="nucleotide sequence ID" value="NZ_PVNS01000007.1"/>
</dbReference>
<reference evidence="5 6" key="1">
    <citation type="submission" date="2018-03" db="EMBL/GenBank/DDBJ databases">
        <title>Bacillus urumqiensis sp. nov., a moderately haloalkaliphilic bacterium isolated from a salt lake.</title>
        <authorList>
            <person name="Zhao B."/>
            <person name="Liao Z."/>
        </authorList>
    </citation>
    <scope>NUCLEOTIDE SEQUENCE [LARGE SCALE GENOMIC DNA]</scope>
    <source>
        <strain evidence="5 6">BZ-SZ-XJ18</strain>
    </source>
</reference>
<dbReference type="Pfam" id="PF00128">
    <property type="entry name" value="Alpha-amylase"/>
    <property type="match status" value="1"/>
</dbReference>